<dbReference type="InterPro" id="IPR001182">
    <property type="entry name" value="FtsW/RodA"/>
</dbReference>
<keyword evidence="2" id="KW-0328">Glycosyltransferase</keyword>
<keyword evidence="5" id="KW-0133">Cell shape</keyword>
<dbReference type="GO" id="GO:0051301">
    <property type="term" value="P:cell division"/>
    <property type="evidence" value="ECO:0007669"/>
    <property type="project" value="InterPro"/>
</dbReference>
<evidence type="ECO:0000256" key="15">
    <source>
        <dbReference type="ARBA" id="ARBA00049902"/>
    </source>
</evidence>
<evidence type="ECO:0000256" key="7">
    <source>
        <dbReference type="ARBA" id="ARBA00022989"/>
    </source>
</evidence>
<evidence type="ECO:0000256" key="2">
    <source>
        <dbReference type="ARBA" id="ARBA00022676"/>
    </source>
</evidence>
<evidence type="ECO:0000256" key="4">
    <source>
        <dbReference type="ARBA" id="ARBA00022692"/>
    </source>
</evidence>
<evidence type="ECO:0000256" key="16">
    <source>
        <dbReference type="SAM" id="Phobius"/>
    </source>
</evidence>
<dbReference type="GO" id="GO:0009252">
    <property type="term" value="P:peptidoglycan biosynthetic process"/>
    <property type="evidence" value="ECO:0007669"/>
    <property type="project" value="UniProtKB-KW"/>
</dbReference>
<dbReference type="PROSITE" id="PS00428">
    <property type="entry name" value="FTSW_RODA_SPOVE"/>
    <property type="match status" value="1"/>
</dbReference>
<dbReference type="AlphaFoldDB" id="A0AAE3TBX0"/>
<feature type="transmembrane region" description="Helical" evidence="16">
    <location>
        <begin position="38"/>
        <end position="57"/>
    </location>
</feature>
<gene>
    <name evidence="17" type="ORF">P0M35_01825</name>
</gene>
<evidence type="ECO:0000256" key="1">
    <source>
        <dbReference type="ARBA" id="ARBA00004141"/>
    </source>
</evidence>
<evidence type="ECO:0000256" key="11">
    <source>
        <dbReference type="ARBA" id="ARBA00038053"/>
    </source>
</evidence>
<dbReference type="GO" id="GO:0005886">
    <property type="term" value="C:plasma membrane"/>
    <property type="evidence" value="ECO:0007669"/>
    <property type="project" value="TreeGrafter"/>
</dbReference>
<evidence type="ECO:0000313" key="17">
    <source>
        <dbReference type="EMBL" id="MDF1610876.1"/>
    </source>
</evidence>
<evidence type="ECO:0000256" key="14">
    <source>
        <dbReference type="ARBA" id="ARBA00044770"/>
    </source>
</evidence>
<feature type="transmembrane region" description="Helical" evidence="16">
    <location>
        <begin position="69"/>
        <end position="86"/>
    </location>
</feature>
<keyword evidence="8 16" id="KW-0472">Membrane</keyword>
<evidence type="ECO:0000256" key="10">
    <source>
        <dbReference type="ARBA" id="ARBA00033270"/>
    </source>
</evidence>
<evidence type="ECO:0000256" key="9">
    <source>
        <dbReference type="ARBA" id="ARBA00032370"/>
    </source>
</evidence>
<accession>A0AAE3TBX0</accession>
<comment type="caution">
    <text evidence="17">The sequence shown here is derived from an EMBL/GenBank/DDBJ whole genome shotgun (WGS) entry which is preliminary data.</text>
</comment>
<feature type="transmembrane region" description="Helical" evidence="16">
    <location>
        <begin position="290"/>
        <end position="314"/>
    </location>
</feature>
<proteinExistence type="inferred from homology"/>
<evidence type="ECO:0000256" key="3">
    <source>
        <dbReference type="ARBA" id="ARBA00022679"/>
    </source>
</evidence>
<dbReference type="EMBL" id="JARGDL010000002">
    <property type="protein sequence ID" value="MDF1610876.1"/>
    <property type="molecule type" value="Genomic_DNA"/>
</dbReference>
<evidence type="ECO:0000256" key="6">
    <source>
        <dbReference type="ARBA" id="ARBA00022984"/>
    </source>
</evidence>
<dbReference type="GO" id="GO:0008360">
    <property type="term" value="P:regulation of cell shape"/>
    <property type="evidence" value="ECO:0007669"/>
    <property type="project" value="UniProtKB-KW"/>
</dbReference>
<comment type="similarity">
    <text evidence="11">Belongs to the SEDS family. FtsW subfamily.</text>
</comment>
<dbReference type="InterPro" id="IPR018365">
    <property type="entry name" value="Cell_cycle_FtsW-rel_CS"/>
</dbReference>
<sequence>MKILFLIVVILILLGAIMVFTASGTVSFYKFNSDYYRMFLSHVLKIGLAILAMYAGAKFQYENYRKISKWALLTIILVLIATLIFAPKVKGAQRWFLFFQPSEVAKVILLIHISNMIEKFGEKLKSFKEGFIYPLIWIAIVAGLVIAQPNVSTSIIIVLTSFTVLFVAGAQWRHIVGIFSSAGVVVGSLALILRHSRERILTYLNSLINGTDINIQVTQAKIALGSGGLLGVGPGHSRQSDLFLPESYADFIFSILGEELGFLGTVGILLLYFFLFLVCMVIAKKAQDKFGQLIVIGLGFNIIITGFINAAVVTGLLPTTGITLPFISYGGTSIILFAFSIGVIINIGRQTVKTQELKVAQI</sequence>
<keyword evidence="3" id="KW-0808">Transferase</keyword>
<organism evidence="17 18">
    <name type="scientific">Stygiobacter electus</name>
    <dbReference type="NCBI Taxonomy" id="3032292"/>
    <lineage>
        <taxon>Bacteria</taxon>
        <taxon>Pseudomonadati</taxon>
        <taxon>Ignavibacteriota</taxon>
        <taxon>Ignavibacteria</taxon>
        <taxon>Ignavibacteriales</taxon>
        <taxon>Melioribacteraceae</taxon>
        <taxon>Stygiobacter</taxon>
    </lineage>
</organism>
<reference evidence="17" key="1">
    <citation type="submission" date="2023-03" db="EMBL/GenBank/DDBJ databases">
        <title>Stygiobacter electus gen. nov., sp. nov., facultatively anaerobic thermotolerant bacterium of the class Ignavibacteria from a well of Yessentuki mineral water deposit.</title>
        <authorList>
            <person name="Podosokorskaya O.A."/>
            <person name="Elcheninov A.G."/>
            <person name="Petrova N.F."/>
            <person name="Zavarzina D.G."/>
            <person name="Kublanov I.V."/>
            <person name="Merkel A.Y."/>
        </authorList>
    </citation>
    <scope>NUCLEOTIDE SEQUENCE</scope>
    <source>
        <strain evidence="17">09-Me</strain>
    </source>
</reference>
<feature type="transmembrane region" description="Helical" evidence="16">
    <location>
        <begin position="153"/>
        <end position="170"/>
    </location>
</feature>
<protein>
    <recommendedName>
        <fullName evidence="12">Probable peptidoglycan glycosyltransferase FtsW</fullName>
        <ecNumber evidence="14">2.4.99.28</ecNumber>
    </recommendedName>
    <alternativeName>
        <fullName evidence="13">Cell division protein FtsW</fullName>
    </alternativeName>
    <alternativeName>
        <fullName evidence="10">Cell wall polymerase</fullName>
    </alternativeName>
    <alternativeName>
        <fullName evidence="9">Peptidoglycan polymerase</fullName>
    </alternativeName>
</protein>
<evidence type="ECO:0000256" key="5">
    <source>
        <dbReference type="ARBA" id="ARBA00022960"/>
    </source>
</evidence>
<dbReference type="GO" id="GO:0032153">
    <property type="term" value="C:cell division site"/>
    <property type="evidence" value="ECO:0007669"/>
    <property type="project" value="TreeGrafter"/>
</dbReference>
<keyword evidence="18" id="KW-1185">Reference proteome</keyword>
<dbReference type="Proteomes" id="UP001221302">
    <property type="component" value="Unassembled WGS sequence"/>
</dbReference>
<comment type="subcellular location">
    <subcellularLocation>
        <location evidence="1">Membrane</location>
        <topology evidence="1">Multi-pass membrane protein</topology>
    </subcellularLocation>
</comment>
<keyword evidence="7 16" id="KW-1133">Transmembrane helix</keyword>
<dbReference type="Pfam" id="PF01098">
    <property type="entry name" value="FTSW_RODA_SPOVE"/>
    <property type="match status" value="1"/>
</dbReference>
<feature type="transmembrane region" description="Helical" evidence="16">
    <location>
        <begin position="260"/>
        <end position="283"/>
    </location>
</feature>
<dbReference type="PANTHER" id="PTHR30474:SF2">
    <property type="entry name" value="PEPTIDOGLYCAN GLYCOSYLTRANSFERASE FTSW-RELATED"/>
    <property type="match status" value="1"/>
</dbReference>
<evidence type="ECO:0000256" key="13">
    <source>
        <dbReference type="ARBA" id="ARBA00041418"/>
    </source>
</evidence>
<feature type="transmembrane region" description="Helical" evidence="16">
    <location>
        <begin position="130"/>
        <end position="147"/>
    </location>
</feature>
<dbReference type="RefSeq" id="WP_321534643.1">
    <property type="nucleotide sequence ID" value="NZ_JARGDL010000002.1"/>
</dbReference>
<evidence type="ECO:0000256" key="12">
    <source>
        <dbReference type="ARBA" id="ARBA00041185"/>
    </source>
</evidence>
<feature type="transmembrane region" description="Helical" evidence="16">
    <location>
        <begin position="326"/>
        <end position="348"/>
    </location>
</feature>
<evidence type="ECO:0000256" key="8">
    <source>
        <dbReference type="ARBA" id="ARBA00023136"/>
    </source>
</evidence>
<keyword evidence="4 16" id="KW-0812">Transmembrane</keyword>
<dbReference type="GO" id="GO:0015648">
    <property type="term" value="F:lipid-linked peptidoglycan transporter activity"/>
    <property type="evidence" value="ECO:0007669"/>
    <property type="project" value="TreeGrafter"/>
</dbReference>
<comment type="catalytic activity">
    <reaction evidence="15">
        <text>[GlcNAc-(1-&gt;4)-Mur2Ac(oyl-L-Ala-gamma-D-Glu-L-Lys-D-Ala-D-Ala)](n)-di-trans,octa-cis-undecaprenyl diphosphate + beta-D-GlcNAc-(1-&gt;4)-Mur2Ac(oyl-L-Ala-gamma-D-Glu-L-Lys-D-Ala-D-Ala)-di-trans,octa-cis-undecaprenyl diphosphate = [GlcNAc-(1-&gt;4)-Mur2Ac(oyl-L-Ala-gamma-D-Glu-L-Lys-D-Ala-D-Ala)](n+1)-di-trans,octa-cis-undecaprenyl diphosphate + di-trans,octa-cis-undecaprenyl diphosphate + H(+)</text>
        <dbReference type="Rhea" id="RHEA:23708"/>
        <dbReference type="Rhea" id="RHEA-COMP:9602"/>
        <dbReference type="Rhea" id="RHEA-COMP:9603"/>
        <dbReference type="ChEBI" id="CHEBI:15378"/>
        <dbReference type="ChEBI" id="CHEBI:58405"/>
        <dbReference type="ChEBI" id="CHEBI:60033"/>
        <dbReference type="ChEBI" id="CHEBI:78435"/>
        <dbReference type="EC" id="2.4.99.28"/>
    </reaction>
</comment>
<name>A0AAE3TBX0_9BACT</name>
<keyword evidence="6" id="KW-0573">Peptidoglycan synthesis</keyword>
<dbReference type="GO" id="GO:0008955">
    <property type="term" value="F:peptidoglycan glycosyltransferase activity"/>
    <property type="evidence" value="ECO:0007669"/>
    <property type="project" value="UniProtKB-EC"/>
</dbReference>
<dbReference type="PANTHER" id="PTHR30474">
    <property type="entry name" value="CELL CYCLE PROTEIN"/>
    <property type="match status" value="1"/>
</dbReference>
<dbReference type="EC" id="2.4.99.28" evidence="14"/>
<evidence type="ECO:0000313" key="18">
    <source>
        <dbReference type="Proteomes" id="UP001221302"/>
    </source>
</evidence>